<evidence type="ECO:0000256" key="2">
    <source>
        <dbReference type="ARBA" id="ARBA00022679"/>
    </source>
</evidence>
<protein>
    <recommendedName>
        <fullName evidence="3">Histidine-specific methyltransferase SAM-dependent domain-containing protein</fullName>
    </recommendedName>
</protein>
<dbReference type="PANTHER" id="PTHR43397:SF1">
    <property type="entry name" value="ERGOTHIONEINE BIOSYNTHESIS PROTEIN 1"/>
    <property type="match status" value="1"/>
</dbReference>
<dbReference type="Pfam" id="PF10017">
    <property type="entry name" value="Methyltransf_33"/>
    <property type="match status" value="1"/>
</dbReference>
<dbReference type="NCBIfam" id="TIGR03438">
    <property type="entry name" value="egtD_ergothio"/>
    <property type="match status" value="1"/>
</dbReference>
<dbReference type="InterPro" id="IPR029063">
    <property type="entry name" value="SAM-dependent_MTases_sf"/>
</dbReference>
<evidence type="ECO:0000256" key="1">
    <source>
        <dbReference type="ARBA" id="ARBA00022603"/>
    </source>
</evidence>
<dbReference type="HOGENOM" id="CLU_049766_1_0_7"/>
<dbReference type="PIRSF" id="PIRSF018005">
    <property type="entry name" value="UCP018005"/>
    <property type="match status" value="1"/>
</dbReference>
<dbReference type="PANTHER" id="PTHR43397">
    <property type="entry name" value="ERGOTHIONEINE BIOSYNTHESIS PROTEIN 1"/>
    <property type="match status" value="1"/>
</dbReference>
<keyword evidence="5" id="KW-1185">Reference proteome</keyword>
<dbReference type="InterPro" id="IPR017804">
    <property type="entry name" value="MeTrfase_EgtD-like"/>
</dbReference>
<dbReference type="InterPro" id="IPR051128">
    <property type="entry name" value="EgtD_Methyltrsf_superfamily"/>
</dbReference>
<dbReference type="Proteomes" id="UP000007721">
    <property type="component" value="Chromosome"/>
</dbReference>
<dbReference type="AlphaFoldDB" id="B9M6J0"/>
<evidence type="ECO:0000313" key="5">
    <source>
        <dbReference type="Proteomes" id="UP000007721"/>
    </source>
</evidence>
<keyword evidence="1" id="KW-0489">Methyltransferase</keyword>
<dbReference type="eggNOG" id="COG4301">
    <property type="taxonomic scope" value="Bacteria"/>
</dbReference>
<dbReference type="InterPro" id="IPR035094">
    <property type="entry name" value="EgtD"/>
</dbReference>
<dbReference type="STRING" id="316067.Geob_1692"/>
<proteinExistence type="predicted"/>
<keyword evidence="2" id="KW-0808">Transferase</keyword>
<dbReference type="KEGG" id="geo:Geob_1692"/>
<dbReference type="Gene3D" id="3.40.50.150">
    <property type="entry name" value="Vaccinia Virus protein VP39"/>
    <property type="match status" value="1"/>
</dbReference>
<dbReference type="SUPFAM" id="SSF53335">
    <property type="entry name" value="S-adenosyl-L-methionine-dependent methyltransferases"/>
    <property type="match status" value="1"/>
</dbReference>
<gene>
    <name evidence="4" type="ordered locus">Geob_1692</name>
</gene>
<dbReference type="GO" id="GO:0032259">
    <property type="term" value="P:methylation"/>
    <property type="evidence" value="ECO:0007669"/>
    <property type="project" value="UniProtKB-KW"/>
</dbReference>
<accession>B9M6J0</accession>
<dbReference type="GO" id="GO:0008168">
    <property type="term" value="F:methyltransferase activity"/>
    <property type="evidence" value="ECO:0007669"/>
    <property type="project" value="UniProtKB-KW"/>
</dbReference>
<organism evidence="4 5">
    <name type="scientific">Geotalea daltonii (strain DSM 22248 / JCM 15807 / FRC-32)</name>
    <name type="common">Geobacter daltonii</name>
    <dbReference type="NCBI Taxonomy" id="316067"/>
    <lineage>
        <taxon>Bacteria</taxon>
        <taxon>Pseudomonadati</taxon>
        <taxon>Thermodesulfobacteriota</taxon>
        <taxon>Desulfuromonadia</taxon>
        <taxon>Geobacterales</taxon>
        <taxon>Geobacteraceae</taxon>
        <taxon>Geotalea</taxon>
    </lineage>
</organism>
<dbReference type="InterPro" id="IPR019257">
    <property type="entry name" value="MeTrfase_dom"/>
</dbReference>
<evidence type="ECO:0000313" key="4">
    <source>
        <dbReference type="EMBL" id="ACM20050.1"/>
    </source>
</evidence>
<sequence>MQATFPSAPWPVRKSFRKALNRSGLIIRQHSTEADQLIDFASATAAGLSSMPRRLQCRFLYDARGSELFDLITRQPEYYLTRTEAEILATKARFIRKICGATTLAELGSGNSTKTDYLLRAWLAQAQSVRYIPIDVSEAALREASRNITASHPATQVLGINSDYRGAFPLLREISPVTVLFLGSSIGNFAGEEMSLFLHDLALSLCRDDFFLLGIDLVKERQTIEAAYNDAAGVTQEFTRNLFIRMNRELGSSIDPSAVQHVAVYNEAKEQVDICARFSQRQAIHIAPLGQHVIIDEGEAINTEISRKFRLETFLPFLEGYGFTAEEIFTDERSWFALLLLRRNGFSPAVSGGTS</sequence>
<evidence type="ECO:0000259" key="3">
    <source>
        <dbReference type="Pfam" id="PF10017"/>
    </source>
</evidence>
<reference evidence="4 5" key="1">
    <citation type="submission" date="2009-01" db="EMBL/GenBank/DDBJ databases">
        <title>Complete sequence of Geobacter sp. FRC-32.</title>
        <authorList>
            <consortium name="US DOE Joint Genome Institute"/>
            <person name="Lucas S."/>
            <person name="Copeland A."/>
            <person name="Lapidus A."/>
            <person name="Glavina del Rio T."/>
            <person name="Dalin E."/>
            <person name="Tice H."/>
            <person name="Bruce D."/>
            <person name="Goodwin L."/>
            <person name="Pitluck S."/>
            <person name="Saunders E."/>
            <person name="Brettin T."/>
            <person name="Detter J.C."/>
            <person name="Han C."/>
            <person name="Larimer F."/>
            <person name="Land M."/>
            <person name="Hauser L."/>
            <person name="Kyrpides N."/>
            <person name="Ovchinnikova G."/>
            <person name="Kostka J."/>
            <person name="Richardson P."/>
        </authorList>
    </citation>
    <scope>NUCLEOTIDE SEQUENCE [LARGE SCALE GENOMIC DNA]</scope>
    <source>
        <strain evidence="5">DSM 22248 / JCM 15807 / FRC-32</strain>
    </source>
</reference>
<dbReference type="EMBL" id="CP001390">
    <property type="protein sequence ID" value="ACM20050.1"/>
    <property type="molecule type" value="Genomic_DNA"/>
</dbReference>
<feature type="domain" description="Histidine-specific methyltransferase SAM-dependent" evidence="3">
    <location>
        <begin position="42"/>
        <end position="342"/>
    </location>
</feature>
<name>B9M6J0_GEODF</name>
<dbReference type="RefSeq" id="WP_012646779.1">
    <property type="nucleotide sequence ID" value="NC_011979.1"/>
</dbReference>